<keyword evidence="1" id="KW-0732">Signal</keyword>
<gene>
    <name evidence="2" type="ORF">KUV50_00115</name>
</gene>
<evidence type="ECO:0008006" key="4">
    <source>
        <dbReference type="Google" id="ProtNLM"/>
    </source>
</evidence>
<organism evidence="2 3">
    <name type="scientific">Membranihabitans marinus</name>
    <dbReference type="NCBI Taxonomy" id="1227546"/>
    <lineage>
        <taxon>Bacteria</taxon>
        <taxon>Pseudomonadati</taxon>
        <taxon>Bacteroidota</taxon>
        <taxon>Saprospiria</taxon>
        <taxon>Saprospirales</taxon>
        <taxon>Saprospiraceae</taxon>
        <taxon>Membranihabitans</taxon>
    </lineage>
</organism>
<evidence type="ECO:0000313" key="3">
    <source>
        <dbReference type="Proteomes" id="UP000753961"/>
    </source>
</evidence>
<feature type="signal peptide" evidence="1">
    <location>
        <begin position="1"/>
        <end position="25"/>
    </location>
</feature>
<accession>A0A953L5F2</accession>
<dbReference type="Proteomes" id="UP000753961">
    <property type="component" value="Unassembled WGS sequence"/>
</dbReference>
<evidence type="ECO:0000256" key="1">
    <source>
        <dbReference type="SAM" id="SignalP"/>
    </source>
</evidence>
<dbReference type="AlphaFoldDB" id="A0A953L5F2"/>
<reference evidence="2" key="1">
    <citation type="submission" date="2021-06" db="EMBL/GenBank/DDBJ databases">
        <title>44 bacteria genomes isolated from Dapeng, Shenzhen.</title>
        <authorList>
            <person name="Zheng W."/>
            <person name="Yu S."/>
            <person name="Huang Y."/>
        </authorList>
    </citation>
    <scope>NUCLEOTIDE SEQUENCE</scope>
    <source>
        <strain evidence="2">DP5N28-2</strain>
    </source>
</reference>
<dbReference type="EMBL" id="JAHVHU010000001">
    <property type="protein sequence ID" value="MBY5956517.1"/>
    <property type="molecule type" value="Genomic_DNA"/>
</dbReference>
<comment type="caution">
    <text evidence="2">The sequence shown here is derived from an EMBL/GenBank/DDBJ whole genome shotgun (WGS) entry which is preliminary data.</text>
</comment>
<sequence>MKKFIRIIPFAILSLVPTAILSAHALFVETNPTGKSGVLQEVTIYYAEPHDGVKEAVSDWWADISDFTLWLHHPDGSKQALNTTPENNHFKAIFTPDQNGVYTLTVSHTVNQLAGTTQYVFSASAQVFVGKHGNRKTVEPVSANQLVLAKNPHKLKKNKEVTLTSYENKVPLAESSFSIYAPEGWQKTVQTKSHGTTSFVPEWKGNYYIERIQKEEVQGQSYEELVQIYTTALVVR</sequence>
<feature type="chain" id="PRO_5037729221" description="GH25 family protein" evidence="1">
    <location>
        <begin position="26"/>
        <end position="236"/>
    </location>
</feature>
<keyword evidence="3" id="KW-1185">Reference proteome</keyword>
<name>A0A953L5F2_9BACT</name>
<dbReference type="RefSeq" id="WP_222578042.1">
    <property type="nucleotide sequence ID" value="NZ_JAHVHU010000001.1"/>
</dbReference>
<evidence type="ECO:0000313" key="2">
    <source>
        <dbReference type="EMBL" id="MBY5956517.1"/>
    </source>
</evidence>
<protein>
    <recommendedName>
        <fullName evidence="4">GH25 family protein</fullName>
    </recommendedName>
</protein>
<proteinExistence type="predicted"/>